<dbReference type="Pfam" id="PF09159">
    <property type="entry name" value="Ydc2-catalyt"/>
    <property type="match status" value="1"/>
</dbReference>
<dbReference type="InterPro" id="IPR015242">
    <property type="entry name" value="Ydc2_cat"/>
</dbReference>
<keyword evidence="3" id="KW-1185">Reference proteome</keyword>
<gene>
    <name evidence="2" type="ORF">SEPCBS57363_004368</name>
</gene>
<evidence type="ECO:0000313" key="2">
    <source>
        <dbReference type="EMBL" id="CAK7270960.1"/>
    </source>
</evidence>
<dbReference type="InterPro" id="IPR036397">
    <property type="entry name" value="RNaseH_sf"/>
</dbReference>
<dbReference type="InterPro" id="IPR012337">
    <property type="entry name" value="RNaseH-like_sf"/>
</dbReference>
<dbReference type="PANTHER" id="PTHR28072:SF1">
    <property type="entry name" value="CRUCIFORM CUTTING ENDONUCLEASE 1, MITOCHONDRIAL-RELATED"/>
    <property type="match status" value="1"/>
</dbReference>
<protein>
    <recommendedName>
        <fullName evidence="1">Mitochondrial resolvase Ydc2 catalytic domain-containing protein</fullName>
    </recommendedName>
</protein>
<dbReference type="Gene3D" id="3.30.420.10">
    <property type="entry name" value="Ribonuclease H-like superfamily/Ribonuclease H"/>
    <property type="match status" value="1"/>
</dbReference>
<dbReference type="Proteomes" id="UP001642501">
    <property type="component" value="Unassembled WGS sequence"/>
</dbReference>
<feature type="domain" description="Mitochondrial resolvase Ydc2 catalytic" evidence="1">
    <location>
        <begin position="1"/>
        <end position="222"/>
    </location>
</feature>
<proteinExistence type="predicted"/>
<organism evidence="2 3">
    <name type="scientific">Sporothrix epigloea</name>
    <dbReference type="NCBI Taxonomy" id="1892477"/>
    <lineage>
        <taxon>Eukaryota</taxon>
        <taxon>Fungi</taxon>
        <taxon>Dikarya</taxon>
        <taxon>Ascomycota</taxon>
        <taxon>Pezizomycotina</taxon>
        <taxon>Sordariomycetes</taxon>
        <taxon>Sordariomycetidae</taxon>
        <taxon>Ophiostomatales</taxon>
        <taxon>Ophiostomataceae</taxon>
        <taxon>Sporothrix</taxon>
    </lineage>
</organism>
<reference evidence="2 3" key="1">
    <citation type="submission" date="2024-01" db="EMBL/GenBank/DDBJ databases">
        <authorList>
            <person name="Allen C."/>
            <person name="Tagirdzhanova G."/>
        </authorList>
    </citation>
    <scope>NUCLEOTIDE SEQUENCE [LARGE SCALE GENOMIC DNA]</scope>
    <source>
        <strain evidence="2 3">CBS 573.63</strain>
    </source>
</reference>
<accession>A0ABP0DRN5</accession>
<dbReference type="SUPFAM" id="SSF53098">
    <property type="entry name" value="Ribonuclease H-like"/>
    <property type="match status" value="1"/>
</dbReference>
<dbReference type="InterPro" id="IPR039197">
    <property type="entry name" value="Mrs1/Cce1"/>
</dbReference>
<sequence>MGVRNLAYCLLQVDNKTDQSNGHPVPQLVAWERLSLIGGGKEIAGHGTASAELPASAFSPPAMATVAARLVRDRLLPLAPTHILIERQRFRSGGGAAVLEWTVRVNSLEAMLHGILAYQQLDASNKSKKTKNSTFQAIQAVSPQRVSQFLLRGGLDSSGELQLPDVPAKLKKDKYIKDAKETFVAGILRLTRPKQLLTYGESIKDIVDAYLFRWDAKQTDPKLGTVNGAVEAAASVGTDTLAKEDWSTLPSVNDH</sequence>
<dbReference type="EMBL" id="CAWUOM010000080">
    <property type="protein sequence ID" value="CAK7270960.1"/>
    <property type="molecule type" value="Genomic_DNA"/>
</dbReference>
<name>A0ABP0DRN5_9PEZI</name>
<evidence type="ECO:0000313" key="3">
    <source>
        <dbReference type="Proteomes" id="UP001642501"/>
    </source>
</evidence>
<dbReference type="PANTHER" id="PTHR28072">
    <property type="entry name" value="CRUCIFORM CUTTING ENDONUCLEASE 1, MITOCHONDRIAL-RELATED"/>
    <property type="match status" value="1"/>
</dbReference>
<evidence type="ECO:0000259" key="1">
    <source>
        <dbReference type="Pfam" id="PF09159"/>
    </source>
</evidence>
<comment type="caution">
    <text evidence="2">The sequence shown here is derived from an EMBL/GenBank/DDBJ whole genome shotgun (WGS) entry which is preliminary data.</text>
</comment>